<protein>
    <recommendedName>
        <fullName evidence="8">Ribonuclease VapC</fullName>
        <shortName evidence="8">RNase VapC</shortName>
        <ecNumber evidence="8">3.1.-.-</ecNumber>
    </recommendedName>
    <alternativeName>
        <fullName evidence="8">Toxin VapC</fullName>
    </alternativeName>
</protein>
<proteinExistence type="inferred from homology"/>
<keyword evidence="2 8" id="KW-1277">Toxin-antitoxin system</keyword>
<evidence type="ECO:0000256" key="7">
    <source>
        <dbReference type="ARBA" id="ARBA00038093"/>
    </source>
</evidence>
<organism evidence="10 11">
    <name type="scientific">Thiocapsa rosea</name>
    <dbReference type="NCBI Taxonomy" id="69360"/>
    <lineage>
        <taxon>Bacteria</taxon>
        <taxon>Pseudomonadati</taxon>
        <taxon>Pseudomonadota</taxon>
        <taxon>Gammaproteobacteria</taxon>
        <taxon>Chromatiales</taxon>
        <taxon>Chromatiaceae</taxon>
        <taxon>Thiocapsa</taxon>
    </lineage>
</organism>
<feature type="binding site" evidence="8">
    <location>
        <position position="5"/>
    </location>
    <ligand>
        <name>Mg(2+)</name>
        <dbReference type="ChEBI" id="CHEBI:18420"/>
    </ligand>
</feature>
<comment type="caution">
    <text evidence="10">The sequence shown here is derived from an EMBL/GenBank/DDBJ whole genome shotgun (WGS) entry which is preliminary data.</text>
</comment>
<keyword evidence="5 8" id="KW-0378">Hydrolase</keyword>
<dbReference type="InterPro" id="IPR002716">
    <property type="entry name" value="PIN_dom"/>
</dbReference>
<keyword evidence="3 8" id="KW-0540">Nuclease</keyword>
<evidence type="ECO:0000256" key="4">
    <source>
        <dbReference type="ARBA" id="ARBA00022723"/>
    </source>
</evidence>
<comment type="similarity">
    <text evidence="7 8">Belongs to the PINc/VapC protein family.</text>
</comment>
<dbReference type="InterPro" id="IPR029060">
    <property type="entry name" value="PIN-like_dom_sf"/>
</dbReference>
<dbReference type="OrthoDB" id="5775069at2"/>
<evidence type="ECO:0000256" key="1">
    <source>
        <dbReference type="ARBA" id="ARBA00001946"/>
    </source>
</evidence>
<evidence type="ECO:0000256" key="8">
    <source>
        <dbReference type="HAMAP-Rule" id="MF_00265"/>
    </source>
</evidence>
<dbReference type="GO" id="GO:0004519">
    <property type="term" value="F:endonuclease activity"/>
    <property type="evidence" value="ECO:0007669"/>
    <property type="project" value="UniProtKB-KW"/>
</dbReference>
<dbReference type="PANTHER" id="PTHR33653">
    <property type="entry name" value="RIBONUCLEASE VAPC2"/>
    <property type="match status" value="1"/>
</dbReference>
<dbReference type="Proteomes" id="UP000274556">
    <property type="component" value="Unassembled WGS sequence"/>
</dbReference>
<keyword evidence="6 8" id="KW-0460">Magnesium</keyword>
<keyword evidence="11" id="KW-1185">Reference proteome</keyword>
<evidence type="ECO:0000313" key="11">
    <source>
        <dbReference type="Proteomes" id="UP000274556"/>
    </source>
</evidence>
<evidence type="ECO:0000256" key="6">
    <source>
        <dbReference type="ARBA" id="ARBA00022842"/>
    </source>
</evidence>
<evidence type="ECO:0000313" key="10">
    <source>
        <dbReference type="EMBL" id="RKT38025.1"/>
    </source>
</evidence>
<keyword evidence="8" id="KW-0800">Toxin</keyword>
<dbReference type="RefSeq" id="WP_120800304.1">
    <property type="nucleotide sequence ID" value="NZ_RBXL01000002.1"/>
</dbReference>
<accession>A0A495UP93</accession>
<dbReference type="SUPFAM" id="SSF88723">
    <property type="entry name" value="PIN domain-like"/>
    <property type="match status" value="1"/>
</dbReference>
<dbReference type="EMBL" id="RBXL01000002">
    <property type="protein sequence ID" value="RKT38025.1"/>
    <property type="molecule type" value="Genomic_DNA"/>
</dbReference>
<dbReference type="GO" id="GO:0000287">
    <property type="term" value="F:magnesium ion binding"/>
    <property type="evidence" value="ECO:0007669"/>
    <property type="project" value="UniProtKB-UniRule"/>
</dbReference>
<evidence type="ECO:0000256" key="5">
    <source>
        <dbReference type="ARBA" id="ARBA00022801"/>
    </source>
</evidence>
<feature type="binding site" evidence="8">
    <location>
        <position position="95"/>
    </location>
    <ligand>
        <name>Mg(2+)</name>
        <dbReference type="ChEBI" id="CHEBI:18420"/>
    </ligand>
</feature>
<evidence type="ECO:0000256" key="2">
    <source>
        <dbReference type="ARBA" id="ARBA00022649"/>
    </source>
</evidence>
<keyword evidence="10" id="KW-0255">Endonuclease</keyword>
<dbReference type="GO" id="GO:0016787">
    <property type="term" value="F:hydrolase activity"/>
    <property type="evidence" value="ECO:0007669"/>
    <property type="project" value="UniProtKB-KW"/>
</dbReference>
<comment type="function">
    <text evidence="8">Toxic component of a toxin-antitoxin (TA) system. An RNase.</text>
</comment>
<feature type="domain" description="PIN" evidence="9">
    <location>
        <begin position="3"/>
        <end position="117"/>
    </location>
</feature>
<gene>
    <name evidence="8" type="primary">vapC</name>
    <name evidence="10" type="ORF">BDD21_5550</name>
</gene>
<dbReference type="Gene3D" id="3.40.50.1010">
    <property type="entry name" value="5'-nuclease"/>
    <property type="match status" value="1"/>
</dbReference>
<evidence type="ECO:0000259" key="9">
    <source>
        <dbReference type="Pfam" id="PF01850"/>
    </source>
</evidence>
<sequence length="133" mass="14600">MKLLDTDVCIEILRGNAQVLQRRRSTLDRVATTWITACELAYGAANSRAPEPNQTLVTEFLSTLPILDFTLPAALLFGQHKARLRAAGTTVADADLMIAAIALAHGATLVTGNTRHYARFEGLRLEDWIIRTP</sequence>
<dbReference type="InterPro" id="IPR022907">
    <property type="entry name" value="VapC_family"/>
</dbReference>
<dbReference type="HAMAP" id="MF_00265">
    <property type="entry name" value="VapC_Nob1"/>
    <property type="match status" value="1"/>
</dbReference>
<dbReference type="GO" id="GO:0090729">
    <property type="term" value="F:toxin activity"/>
    <property type="evidence" value="ECO:0007669"/>
    <property type="project" value="UniProtKB-KW"/>
</dbReference>
<dbReference type="EC" id="3.1.-.-" evidence="8"/>
<dbReference type="PANTHER" id="PTHR33653:SF1">
    <property type="entry name" value="RIBONUCLEASE VAPC2"/>
    <property type="match status" value="1"/>
</dbReference>
<dbReference type="GO" id="GO:0004540">
    <property type="term" value="F:RNA nuclease activity"/>
    <property type="evidence" value="ECO:0007669"/>
    <property type="project" value="InterPro"/>
</dbReference>
<dbReference type="InterPro" id="IPR050556">
    <property type="entry name" value="Type_II_TA_system_RNase"/>
</dbReference>
<reference evidence="10 11" key="1">
    <citation type="submission" date="2018-10" db="EMBL/GenBank/DDBJ databases">
        <title>Genomic Encyclopedia of Archaeal and Bacterial Type Strains, Phase II (KMG-II): from individual species to whole genera.</title>
        <authorList>
            <person name="Goeker M."/>
        </authorList>
    </citation>
    <scope>NUCLEOTIDE SEQUENCE [LARGE SCALE GENOMIC DNA]</scope>
    <source>
        <strain evidence="10 11">DSM 235</strain>
    </source>
</reference>
<comment type="cofactor">
    <cofactor evidence="1 8">
        <name>Mg(2+)</name>
        <dbReference type="ChEBI" id="CHEBI:18420"/>
    </cofactor>
</comment>
<dbReference type="AlphaFoldDB" id="A0A495UP93"/>
<evidence type="ECO:0000256" key="3">
    <source>
        <dbReference type="ARBA" id="ARBA00022722"/>
    </source>
</evidence>
<dbReference type="CDD" id="cd09881">
    <property type="entry name" value="PIN_VapC4-5_FitB-like"/>
    <property type="match status" value="1"/>
</dbReference>
<dbReference type="Pfam" id="PF01850">
    <property type="entry name" value="PIN"/>
    <property type="match status" value="1"/>
</dbReference>
<name>A0A495UP93_9GAMM</name>
<keyword evidence="4 8" id="KW-0479">Metal-binding</keyword>